<dbReference type="GO" id="GO:0016020">
    <property type="term" value="C:membrane"/>
    <property type="evidence" value="ECO:0007669"/>
    <property type="project" value="GOC"/>
</dbReference>
<keyword evidence="8 10" id="KW-1133">Transmembrane helix</keyword>
<name>A0A7W4J6H8_9PROT</name>
<feature type="transmembrane region" description="Helical" evidence="10">
    <location>
        <begin position="267"/>
        <end position="285"/>
    </location>
</feature>
<gene>
    <name evidence="11" type="ORF">HLH21_06475</name>
</gene>
<evidence type="ECO:0008006" key="13">
    <source>
        <dbReference type="Google" id="ProtNLM"/>
    </source>
</evidence>
<dbReference type="GO" id="GO:0006506">
    <property type="term" value="P:GPI anchor biosynthetic process"/>
    <property type="evidence" value="ECO:0007669"/>
    <property type="project" value="UniProtKB-UniPathway"/>
</dbReference>
<evidence type="ECO:0000256" key="7">
    <source>
        <dbReference type="ARBA" id="ARBA00022824"/>
    </source>
</evidence>
<dbReference type="GO" id="GO:0000009">
    <property type="term" value="F:alpha-1,6-mannosyltransferase activity"/>
    <property type="evidence" value="ECO:0007669"/>
    <property type="project" value="InterPro"/>
</dbReference>
<dbReference type="PANTHER" id="PTHR12468">
    <property type="entry name" value="GPI MANNOSYLTRANSFERASE 2"/>
    <property type="match status" value="1"/>
</dbReference>
<dbReference type="EMBL" id="JABEQH010000007">
    <property type="protein sequence ID" value="MBB2175576.1"/>
    <property type="molecule type" value="Genomic_DNA"/>
</dbReference>
<feature type="transmembrane region" description="Helical" evidence="10">
    <location>
        <begin position="297"/>
        <end position="316"/>
    </location>
</feature>
<evidence type="ECO:0000256" key="3">
    <source>
        <dbReference type="ARBA" id="ARBA00022502"/>
    </source>
</evidence>
<feature type="transmembrane region" description="Helical" evidence="10">
    <location>
        <begin position="336"/>
        <end position="356"/>
    </location>
</feature>
<keyword evidence="6 10" id="KW-0812">Transmembrane</keyword>
<dbReference type="UniPathway" id="UPA00196"/>
<organism evidence="11 12">
    <name type="scientific">Gluconacetobacter johannae</name>
    <dbReference type="NCBI Taxonomy" id="112140"/>
    <lineage>
        <taxon>Bacteria</taxon>
        <taxon>Pseudomonadati</taxon>
        <taxon>Pseudomonadota</taxon>
        <taxon>Alphaproteobacteria</taxon>
        <taxon>Acetobacterales</taxon>
        <taxon>Acetobacteraceae</taxon>
        <taxon>Gluconacetobacter</taxon>
    </lineage>
</organism>
<dbReference type="AlphaFoldDB" id="A0A7W4J6H8"/>
<dbReference type="Proteomes" id="UP000561066">
    <property type="component" value="Unassembled WGS sequence"/>
</dbReference>
<keyword evidence="4" id="KW-0328">Glycosyltransferase</keyword>
<proteinExistence type="predicted"/>
<keyword evidence="9 10" id="KW-0472">Membrane</keyword>
<comment type="pathway">
    <text evidence="2">Glycolipid biosynthesis; glycosylphosphatidylinositol-anchor biosynthesis.</text>
</comment>
<feature type="transmembrane region" description="Helical" evidence="10">
    <location>
        <begin position="159"/>
        <end position="188"/>
    </location>
</feature>
<accession>A0A7W4J6H8</accession>
<keyword evidence="12" id="KW-1185">Reference proteome</keyword>
<evidence type="ECO:0000313" key="11">
    <source>
        <dbReference type="EMBL" id="MBB2175576.1"/>
    </source>
</evidence>
<sequence>MARTAGCVALLHLSLLVLLAVQAWPLGGLPHAVCHWDCAWYERIAVGGYAPHPVTNPADFGQASWAFFPLYPLLVRAVMAATGMGADGAGFAINVALFPVLALLAAAYMRQKDESGADGLFRVVLFVILPTGFWYRLPYTESLYGVLLLSTTMAMARGWTMAAALLAAGLCLTRPTGLFCIVTIALFHMFAPRLAGPTERTPPDRLTRWVEGAVLVLAGAVGLALFIFFLDRLVGDGLAFGHVQVAWGHRFLTPVVWIYEGFTHRRTLDLAIAAIGEIALIWWGFRIRWVMESSILLVTFLLASSTGLVSIHRYVLANPFANMLIAILACRLPRRWRPWVVVLCLGLDVVFADSWLHGRRFLV</sequence>
<evidence type="ECO:0000256" key="2">
    <source>
        <dbReference type="ARBA" id="ARBA00004687"/>
    </source>
</evidence>
<evidence type="ECO:0000256" key="10">
    <source>
        <dbReference type="SAM" id="Phobius"/>
    </source>
</evidence>
<dbReference type="InterPro" id="IPR007315">
    <property type="entry name" value="PIG-V/Gpi18"/>
</dbReference>
<evidence type="ECO:0000256" key="1">
    <source>
        <dbReference type="ARBA" id="ARBA00004477"/>
    </source>
</evidence>
<evidence type="ECO:0000256" key="5">
    <source>
        <dbReference type="ARBA" id="ARBA00022679"/>
    </source>
</evidence>
<evidence type="ECO:0000256" key="6">
    <source>
        <dbReference type="ARBA" id="ARBA00022692"/>
    </source>
</evidence>
<evidence type="ECO:0000256" key="4">
    <source>
        <dbReference type="ARBA" id="ARBA00022676"/>
    </source>
</evidence>
<dbReference type="PANTHER" id="PTHR12468:SF2">
    <property type="entry name" value="GPI MANNOSYLTRANSFERASE 2"/>
    <property type="match status" value="1"/>
</dbReference>
<protein>
    <recommendedName>
        <fullName evidence="13">Mannosyltransferase</fullName>
    </recommendedName>
</protein>
<keyword evidence="7" id="KW-0256">Endoplasmic reticulum</keyword>
<evidence type="ECO:0000256" key="9">
    <source>
        <dbReference type="ARBA" id="ARBA00023136"/>
    </source>
</evidence>
<feature type="transmembrane region" description="Helical" evidence="10">
    <location>
        <begin position="89"/>
        <end position="108"/>
    </location>
</feature>
<feature type="transmembrane region" description="Helical" evidence="10">
    <location>
        <begin position="120"/>
        <end position="139"/>
    </location>
</feature>
<keyword evidence="5" id="KW-0808">Transferase</keyword>
<comment type="subcellular location">
    <subcellularLocation>
        <location evidence="1">Endoplasmic reticulum membrane</location>
        <topology evidence="1">Multi-pass membrane protein</topology>
    </subcellularLocation>
</comment>
<dbReference type="GO" id="GO:0031501">
    <property type="term" value="C:mannosyltransferase complex"/>
    <property type="evidence" value="ECO:0007669"/>
    <property type="project" value="TreeGrafter"/>
</dbReference>
<comment type="caution">
    <text evidence="11">The sequence shown here is derived from an EMBL/GenBank/DDBJ whole genome shotgun (WGS) entry which is preliminary data.</text>
</comment>
<evidence type="ECO:0000256" key="8">
    <source>
        <dbReference type="ARBA" id="ARBA00022989"/>
    </source>
</evidence>
<dbReference type="GO" id="GO:0004376">
    <property type="term" value="F:GPI mannosyltransferase activity"/>
    <property type="evidence" value="ECO:0007669"/>
    <property type="project" value="InterPro"/>
</dbReference>
<reference evidence="11 12" key="1">
    <citation type="submission" date="2020-04" db="EMBL/GenBank/DDBJ databases">
        <title>Description of novel Gluconacetobacter.</title>
        <authorList>
            <person name="Sombolestani A."/>
        </authorList>
    </citation>
    <scope>NUCLEOTIDE SEQUENCE [LARGE SCALE GENOMIC DNA]</scope>
    <source>
        <strain evidence="11 12">LMG 21312</strain>
    </source>
</reference>
<feature type="transmembrane region" description="Helical" evidence="10">
    <location>
        <begin position="209"/>
        <end position="230"/>
    </location>
</feature>
<keyword evidence="3" id="KW-0337">GPI-anchor biosynthesis</keyword>
<evidence type="ECO:0000313" key="12">
    <source>
        <dbReference type="Proteomes" id="UP000561066"/>
    </source>
</evidence>